<evidence type="ECO:0000256" key="1">
    <source>
        <dbReference type="SAM" id="Phobius"/>
    </source>
</evidence>
<proteinExistence type="predicted"/>
<keyword evidence="1" id="KW-1133">Transmembrane helix</keyword>
<sequence length="87" mass="9938">MASMVLTEEKLQEMLHKAAETGAKRALERLGLHDEDAAKDVEEMRGLLEAWRDVRRTAWHTFVQSCVKGLLLIIVLGSATYIWRQSQ</sequence>
<feature type="transmembrane region" description="Helical" evidence="1">
    <location>
        <begin position="62"/>
        <end position="83"/>
    </location>
</feature>
<name>A0A6J5N4I9_9CAUD</name>
<keyword evidence="1" id="KW-0472">Membrane</keyword>
<dbReference type="Pfam" id="PF19622">
    <property type="entry name" value="DUF6127"/>
    <property type="match status" value="1"/>
</dbReference>
<keyword evidence="1" id="KW-0812">Transmembrane</keyword>
<evidence type="ECO:0000313" key="2">
    <source>
        <dbReference type="EMBL" id="CAB4150679.1"/>
    </source>
</evidence>
<dbReference type="InterPro" id="IPR046130">
    <property type="entry name" value="DUF6127"/>
</dbReference>
<protein>
    <submittedName>
        <fullName evidence="2">Uncharacterized protein</fullName>
    </submittedName>
</protein>
<organism evidence="2">
    <name type="scientific">uncultured Caudovirales phage</name>
    <dbReference type="NCBI Taxonomy" id="2100421"/>
    <lineage>
        <taxon>Viruses</taxon>
        <taxon>Duplodnaviria</taxon>
        <taxon>Heunggongvirae</taxon>
        <taxon>Uroviricota</taxon>
        <taxon>Caudoviricetes</taxon>
        <taxon>Peduoviridae</taxon>
        <taxon>Maltschvirus</taxon>
        <taxon>Maltschvirus maltsch</taxon>
    </lineage>
</organism>
<reference evidence="2" key="1">
    <citation type="submission" date="2020-04" db="EMBL/GenBank/DDBJ databases">
        <authorList>
            <person name="Chiriac C."/>
            <person name="Salcher M."/>
            <person name="Ghai R."/>
            <person name="Kavagutti S V."/>
        </authorList>
    </citation>
    <scope>NUCLEOTIDE SEQUENCE</scope>
</reference>
<gene>
    <name evidence="2" type="ORF">UFOVP568_56</name>
</gene>
<accession>A0A6J5N4I9</accession>
<dbReference type="EMBL" id="LR796546">
    <property type="protein sequence ID" value="CAB4150679.1"/>
    <property type="molecule type" value="Genomic_DNA"/>
</dbReference>